<dbReference type="Pfam" id="PF01028">
    <property type="entry name" value="Topoisom_I"/>
    <property type="match status" value="1"/>
</dbReference>
<evidence type="ECO:0000259" key="7">
    <source>
        <dbReference type="Pfam" id="PF01028"/>
    </source>
</evidence>
<reference evidence="9" key="1">
    <citation type="submission" date="2021-03" db="EMBL/GenBank/DDBJ databases">
        <title>Genome sequencing and assembly of Tianweitania sediminis.</title>
        <authorList>
            <person name="Chhetri G."/>
        </authorList>
    </citation>
    <scope>NUCLEOTIDE SEQUENCE</scope>
    <source>
        <strain evidence="9">Z8</strain>
    </source>
</reference>
<proteinExistence type="inferred from homology"/>
<evidence type="ECO:0000256" key="1">
    <source>
        <dbReference type="ARBA" id="ARBA00000213"/>
    </source>
</evidence>
<dbReference type="EMBL" id="JAGIYY010000001">
    <property type="protein sequence ID" value="MBP0437892.1"/>
    <property type="molecule type" value="Genomic_DNA"/>
</dbReference>
<dbReference type="SUPFAM" id="SSF56349">
    <property type="entry name" value="DNA breaking-rejoining enzymes"/>
    <property type="match status" value="1"/>
</dbReference>
<dbReference type="InterPro" id="IPR001631">
    <property type="entry name" value="TopoI"/>
</dbReference>
<dbReference type="Gene3D" id="3.90.15.10">
    <property type="entry name" value="Topoisomerase I, Chain A, domain 3"/>
    <property type="match status" value="1"/>
</dbReference>
<evidence type="ECO:0000259" key="8">
    <source>
        <dbReference type="Pfam" id="PF21338"/>
    </source>
</evidence>
<comment type="catalytic activity">
    <reaction evidence="1">
        <text>ATP-independent breakage of single-stranded DNA, followed by passage and rejoining.</text>
        <dbReference type="EC" id="5.6.2.1"/>
    </reaction>
</comment>
<name>A0A8J7R597_9HYPH</name>
<gene>
    <name evidence="9" type="ORF">J5Y06_04370</name>
</gene>
<dbReference type="InterPro" id="IPR011010">
    <property type="entry name" value="DNA_brk_join_enz"/>
</dbReference>
<dbReference type="AlphaFoldDB" id="A0A8J7R597"/>
<accession>A0A8J7R597</accession>
<dbReference type="PROSITE" id="PS52038">
    <property type="entry name" value="TOPO_IB_2"/>
    <property type="match status" value="1"/>
</dbReference>
<evidence type="ECO:0000313" key="10">
    <source>
        <dbReference type="Proteomes" id="UP000666240"/>
    </source>
</evidence>
<organism evidence="9 10">
    <name type="scientific">Tianweitania sediminis</name>
    <dbReference type="NCBI Taxonomy" id="1502156"/>
    <lineage>
        <taxon>Bacteria</taxon>
        <taxon>Pseudomonadati</taxon>
        <taxon>Pseudomonadota</taxon>
        <taxon>Alphaproteobacteria</taxon>
        <taxon>Hyphomicrobiales</taxon>
        <taxon>Phyllobacteriaceae</taxon>
        <taxon>Tianweitania</taxon>
    </lineage>
</organism>
<evidence type="ECO:0000256" key="4">
    <source>
        <dbReference type="ARBA" id="ARBA00023029"/>
    </source>
</evidence>
<dbReference type="GO" id="GO:0003917">
    <property type="term" value="F:DNA topoisomerase type I (single strand cut, ATP-independent) activity"/>
    <property type="evidence" value="ECO:0007669"/>
    <property type="project" value="UniProtKB-EC"/>
</dbReference>
<dbReference type="InterPro" id="IPR013500">
    <property type="entry name" value="TopoI_cat_euk"/>
</dbReference>
<dbReference type="GO" id="GO:0006265">
    <property type="term" value="P:DNA topological change"/>
    <property type="evidence" value="ECO:0007669"/>
    <property type="project" value="InterPro"/>
</dbReference>
<dbReference type="Proteomes" id="UP000666240">
    <property type="component" value="Unassembled WGS sequence"/>
</dbReference>
<comment type="similarity">
    <text evidence="2">Belongs to the type IB topoisomerase family.</text>
</comment>
<evidence type="ECO:0000256" key="6">
    <source>
        <dbReference type="ARBA" id="ARBA00023235"/>
    </source>
</evidence>
<dbReference type="PRINTS" id="PR00416">
    <property type="entry name" value="EUTPISMRASEI"/>
</dbReference>
<dbReference type="InterPro" id="IPR035447">
    <property type="entry name" value="DNA_topo_I_N_sf"/>
</dbReference>
<protein>
    <recommendedName>
        <fullName evidence="3">DNA topoisomerase</fullName>
        <ecNumber evidence="3">5.6.2.1</ecNumber>
    </recommendedName>
</protein>
<feature type="domain" description="DNA topoisomerase I catalytic core eukaryotic-type" evidence="7">
    <location>
        <begin position="100"/>
        <end position="315"/>
    </location>
</feature>
<keyword evidence="4" id="KW-0799">Topoisomerase</keyword>
<dbReference type="GO" id="GO:0003677">
    <property type="term" value="F:DNA binding"/>
    <property type="evidence" value="ECO:0007669"/>
    <property type="project" value="UniProtKB-KW"/>
</dbReference>
<dbReference type="InterPro" id="IPR014711">
    <property type="entry name" value="TopoI_cat_a-hlx-sub_euk"/>
</dbReference>
<feature type="domain" description="DNA topoisomerase IB N-terminal" evidence="8">
    <location>
        <begin position="40"/>
        <end position="88"/>
    </location>
</feature>
<comment type="caution">
    <text evidence="9">The sequence shown here is derived from an EMBL/GenBank/DDBJ whole genome shotgun (WGS) entry which is preliminary data.</text>
</comment>
<dbReference type="EC" id="5.6.2.1" evidence="3"/>
<dbReference type="InterPro" id="IPR049331">
    <property type="entry name" value="Top1B_N_bact"/>
</dbReference>
<evidence type="ECO:0000256" key="3">
    <source>
        <dbReference type="ARBA" id="ARBA00012891"/>
    </source>
</evidence>
<evidence type="ECO:0000256" key="5">
    <source>
        <dbReference type="ARBA" id="ARBA00023125"/>
    </source>
</evidence>
<keyword evidence="10" id="KW-1185">Reference proteome</keyword>
<sequence length="356" mass="40105">MGGETVAEKVEAIADVPKIPGLVYQTDEGPGIRRVKSGTGFGYRDPDGNKITDPETRDRIRALAIPPAWTHVWISPDPAGHIQATGRDVRGRKQYRYHPKWSEHRDELKYSNLSNFAEALPSLRKQVEADLARRGLPYERVVASLVWLLENTLIRVGNPAYARDNKSFGLTTLRDRHVKIDGTKMRFSFKGKSGKEWNLRLVDRRMAKLIRSTQDLPGQSLFQYIGEDGLRHAIRSDDVNSYIRSHAGSDFSSRNFRTWGGTLSAASIFAATPLPETQRATRITLNETIDKVAGRLGNTRAVCRRSYIHPRVVESWSAGTLTDELRAARRRFRKPVEGLDEEETLLKVWLAASATS</sequence>
<dbReference type="Pfam" id="PF21338">
    <property type="entry name" value="Top1B_N_bact"/>
    <property type="match status" value="1"/>
</dbReference>
<evidence type="ECO:0000256" key="2">
    <source>
        <dbReference type="ARBA" id="ARBA00006645"/>
    </source>
</evidence>
<keyword evidence="5" id="KW-0238">DNA-binding</keyword>
<evidence type="ECO:0000313" key="9">
    <source>
        <dbReference type="EMBL" id="MBP0437892.1"/>
    </source>
</evidence>
<keyword evidence="6" id="KW-0413">Isomerase</keyword>
<dbReference type="Gene3D" id="1.10.132.120">
    <property type="match status" value="1"/>
</dbReference>
<dbReference type="Gene3D" id="3.30.66.10">
    <property type="entry name" value="DNA topoisomerase I domain"/>
    <property type="match status" value="1"/>
</dbReference>
<dbReference type="SUPFAM" id="SSF55869">
    <property type="entry name" value="DNA topoisomerase I domain"/>
    <property type="match status" value="1"/>
</dbReference>